<proteinExistence type="predicted"/>
<feature type="region of interest" description="Disordered" evidence="1">
    <location>
        <begin position="78"/>
        <end position="104"/>
    </location>
</feature>
<reference evidence="2 3" key="1">
    <citation type="journal article" date="2016" name="Nat. Commun.">
        <title>Extremotolerant tardigrade genome and improved radiotolerance of human cultured cells by tardigrade-unique protein.</title>
        <authorList>
            <person name="Hashimoto T."/>
            <person name="Horikawa D.D."/>
            <person name="Saito Y."/>
            <person name="Kuwahara H."/>
            <person name="Kozuka-Hata H."/>
            <person name="Shin-I T."/>
            <person name="Minakuchi Y."/>
            <person name="Ohishi K."/>
            <person name="Motoyama A."/>
            <person name="Aizu T."/>
            <person name="Enomoto A."/>
            <person name="Kondo K."/>
            <person name="Tanaka S."/>
            <person name="Hara Y."/>
            <person name="Koshikawa S."/>
            <person name="Sagara H."/>
            <person name="Miura T."/>
            <person name="Yokobori S."/>
            <person name="Miyagawa K."/>
            <person name="Suzuki Y."/>
            <person name="Kubo T."/>
            <person name="Oyama M."/>
            <person name="Kohara Y."/>
            <person name="Fujiyama A."/>
            <person name="Arakawa K."/>
            <person name="Katayama T."/>
            <person name="Toyoda A."/>
            <person name="Kunieda T."/>
        </authorList>
    </citation>
    <scope>NUCLEOTIDE SEQUENCE [LARGE SCALE GENOMIC DNA]</scope>
    <source>
        <strain evidence="2 3">YOKOZUNA-1</strain>
    </source>
</reference>
<protein>
    <submittedName>
        <fullName evidence="2">Uncharacterized protein</fullName>
    </submittedName>
</protein>
<dbReference type="Proteomes" id="UP000186922">
    <property type="component" value="Unassembled WGS sequence"/>
</dbReference>
<accession>A0A1D1W2J0</accession>
<dbReference type="EMBL" id="BDGG01000015">
    <property type="protein sequence ID" value="GAV07496.1"/>
    <property type="molecule type" value="Genomic_DNA"/>
</dbReference>
<sequence>MTAKKIIPFTKQLIWRLVETTRDLDPKNDVRYLRLISDVNEIVVMPMFPRHFLITVQEPSAAPNDLFEKLGLVATHPVPADKEDHTKKKSRNRNAGHYMTSIAI</sequence>
<dbReference type="SUPFAM" id="SSF103196">
    <property type="entry name" value="Roadblock/LC7 domain"/>
    <property type="match status" value="1"/>
</dbReference>
<dbReference type="AlphaFoldDB" id="A0A1D1W2J0"/>
<keyword evidence="3" id="KW-1185">Reference proteome</keyword>
<evidence type="ECO:0000313" key="2">
    <source>
        <dbReference type="EMBL" id="GAV07496.1"/>
    </source>
</evidence>
<comment type="caution">
    <text evidence="2">The sequence shown here is derived from an EMBL/GenBank/DDBJ whole genome shotgun (WGS) entry which is preliminary data.</text>
</comment>
<gene>
    <name evidence="2" type="primary">RvY_17323-1</name>
    <name evidence="2" type="synonym">RvY_17323.1</name>
    <name evidence="2" type="ORF">RvY_17323</name>
</gene>
<organism evidence="2 3">
    <name type="scientific">Ramazzottius varieornatus</name>
    <name type="common">Water bear</name>
    <name type="synonym">Tardigrade</name>
    <dbReference type="NCBI Taxonomy" id="947166"/>
    <lineage>
        <taxon>Eukaryota</taxon>
        <taxon>Metazoa</taxon>
        <taxon>Ecdysozoa</taxon>
        <taxon>Tardigrada</taxon>
        <taxon>Eutardigrada</taxon>
        <taxon>Parachela</taxon>
        <taxon>Hypsibioidea</taxon>
        <taxon>Ramazzottiidae</taxon>
        <taxon>Ramazzottius</taxon>
    </lineage>
</organism>
<name>A0A1D1W2J0_RAMVA</name>
<evidence type="ECO:0000256" key="1">
    <source>
        <dbReference type="SAM" id="MobiDB-lite"/>
    </source>
</evidence>
<dbReference type="OrthoDB" id="10445743at2759"/>
<dbReference type="Gene3D" id="3.30.450.30">
    <property type="entry name" value="Dynein light chain 2a, cytoplasmic"/>
    <property type="match status" value="1"/>
</dbReference>
<evidence type="ECO:0000313" key="3">
    <source>
        <dbReference type="Proteomes" id="UP000186922"/>
    </source>
</evidence>